<proteinExistence type="predicted"/>
<dbReference type="InterPro" id="IPR016024">
    <property type="entry name" value="ARM-type_fold"/>
</dbReference>
<protein>
    <submittedName>
        <fullName evidence="2">EIF-2-alpha kinase activator GCN1 (GCN1 eIF-2-alpha kinase activator homolog) (GCN1-like protein 1) (General control of amino-acid synthesis 1-like protein 1) (Translational activator GCN1)</fullName>
    </submittedName>
</protein>
<dbReference type="Proteomes" id="UP001642464">
    <property type="component" value="Unassembled WGS sequence"/>
</dbReference>
<name>A0ABP0L5G2_9DINO</name>
<feature type="non-terminal residue" evidence="2">
    <location>
        <position position="1"/>
    </location>
</feature>
<accession>A0ABP0L5G2</accession>
<sequence length="452" mass="50390">VKVRQCFLSNLKSGTGLGPSLREAIHTVVSERRAAQLPRLRMAFRFRKGRHMSLSFKESDLDGFITTWQDMAKTYHVRQPRPPRDAHVAARRRTRVSHEERAKRTEAKFQAKLSFLRKAISRTLLHLAKRRKRTCKKWGVEELPDGITVCSFQEPQDSLCAMVRLSDGTQRPGPYRKRLREAERDLTELRRLGRSGDAALLAELFRRDADAMTAFFVQGLGQPKQKRQKKRDFGHYAGNGLMPSGELLGVFHAMFPAGALASLEILSSATPFVLPQLPVLVDLFADSKLGAPAQKAAKAIVSHLQPKGHGIASEVLPTLLAGMQDKRWKVKAACIDVLLPCLHQMFEFTPAQLAESLPQILTRLAEAALEVRAEIRSATNAVLREIGNLVASPEIKKLSQDLVTALAEPTNQKHTQDVLARMGNQTFMSLIDAAPTRELLCSRVSDFMGTPK</sequence>
<dbReference type="SUPFAM" id="SSF48371">
    <property type="entry name" value="ARM repeat"/>
    <property type="match status" value="1"/>
</dbReference>
<evidence type="ECO:0000256" key="1">
    <source>
        <dbReference type="ARBA" id="ARBA00022737"/>
    </source>
</evidence>
<comment type="caution">
    <text evidence="2">The sequence shown here is derived from an EMBL/GenBank/DDBJ whole genome shotgun (WGS) entry which is preliminary data.</text>
</comment>
<dbReference type="Pfam" id="PF24987">
    <property type="entry name" value="HEAT_EF3_N"/>
    <property type="match status" value="1"/>
</dbReference>
<dbReference type="Gene3D" id="1.25.10.10">
    <property type="entry name" value="Leucine-rich Repeat Variant"/>
    <property type="match status" value="1"/>
</dbReference>
<reference evidence="2 3" key="1">
    <citation type="submission" date="2024-02" db="EMBL/GenBank/DDBJ databases">
        <authorList>
            <person name="Chen Y."/>
            <person name="Shah S."/>
            <person name="Dougan E. K."/>
            <person name="Thang M."/>
            <person name="Chan C."/>
        </authorList>
    </citation>
    <scope>NUCLEOTIDE SEQUENCE [LARGE SCALE GENOMIC DNA]</scope>
</reference>
<organism evidence="2 3">
    <name type="scientific">Durusdinium trenchii</name>
    <dbReference type="NCBI Taxonomy" id="1381693"/>
    <lineage>
        <taxon>Eukaryota</taxon>
        <taxon>Sar</taxon>
        <taxon>Alveolata</taxon>
        <taxon>Dinophyceae</taxon>
        <taxon>Suessiales</taxon>
        <taxon>Symbiodiniaceae</taxon>
        <taxon>Durusdinium</taxon>
    </lineage>
</organism>
<keyword evidence="3" id="KW-1185">Reference proteome</keyword>
<dbReference type="PANTHER" id="PTHR23346">
    <property type="entry name" value="TRANSLATIONAL ACTIVATOR GCN1-RELATED"/>
    <property type="match status" value="1"/>
</dbReference>
<dbReference type="EMBL" id="CAXAMM010014670">
    <property type="protein sequence ID" value="CAK9034409.1"/>
    <property type="molecule type" value="Genomic_DNA"/>
</dbReference>
<dbReference type="InterPro" id="IPR011989">
    <property type="entry name" value="ARM-like"/>
</dbReference>
<keyword evidence="1" id="KW-0677">Repeat</keyword>
<gene>
    <name evidence="2" type="ORF">SCF082_LOCUS20848</name>
</gene>
<evidence type="ECO:0000313" key="3">
    <source>
        <dbReference type="Proteomes" id="UP001642464"/>
    </source>
</evidence>
<evidence type="ECO:0000313" key="2">
    <source>
        <dbReference type="EMBL" id="CAK9034409.1"/>
    </source>
</evidence>